<dbReference type="SUPFAM" id="SSF54236">
    <property type="entry name" value="Ubiquitin-like"/>
    <property type="match status" value="1"/>
</dbReference>
<dbReference type="GO" id="GO:0043130">
    <property type="term" value="F:ubiquitin binding"/>
    <property type="evidence" value="ECO:0007669"/>
    <property type="project" value="TreeGrafter"/>
</dbReference>
<dbReference type="GO" id="GO:0036503">
    <property type="term" value="P:ERAD pathway"/>
    <property type="evidence" value="ECO:0007669"/>
    <property type="project" value="TreeGrafter"/>
</dbReference>
<reference evidence="6" key="1">
    <citation type="journal article" date="2024" name="Gigascience">
        <title>Chromosome-level genome of the poultry shaft louse Menopon gallinae provides insight into the host-switching and adaptive evolution of parasitic lice.</title>
        <authorList>
            <person name="Xu Y."/>
            <person name="Ma L."/>
            <person name="Liu S."/>
            <person name="Liang Y."/>
            <person name="Liu Q."/>
            <person name="He Z."/>
            <person name="Tian L."/>
            <person name="Duan Y."/>
            <person name="Cai W."/>
            <person name="Li H."/>
            <person name="Song F."/>
        </authorList>
    </citation>
    <scope>NUCLEOTIDE SEQUENCE</scope>
    <source>
        <strain evidence="6">Cailab_2023a</strain>
    </source>
</reference>
<evidence type="ECO:0000313" key="6">
    <source>
        <dbReference type="EMBL" id="KAL0275366.1"/>
    </source>
</evidence>
<keyword evidence="3 4" id="KW-0175">Coiled coil</keyword>
<comment type="subcellular location">
    <subcellularLocation>
        <location evidence="1">Cytoplasm</location>
    </subcellularLocation>
</comment>
<dbReference type="InterPro" id="IPR049483">
    <property type="entry name" value="FAF1_2-like_UAS"/>
</dbReference>
<dbReference type="PROSITE" id="PS50033">
    <property type="entry name" value="UBX"/>
    <property type="match status" value="1"/>
</dbReference>
<dbReference type="Pfam" id="PF22566">
    <property type="entry name" value="UBA_8"/>
    <property type="match status" value="1"/>
</dbReference>
<name>A0AAW2I0I1_9NEOP</name>
<accession>A0AAW2I0I1</accession>
<dbReference type="Gene3D" id="1.10.8.10">
    <property type="entry name" value="DNA helicase RuvA subunit, C-terminal domain"/>
    <property type="match status" value="1"/>
</dbReference>
<dbReference type="InterPro" id="IPR001012">
    <property type="entry name" value="UBX_dom"/>
</dbReference>
<feature type="coiled-coil region" evidence="4">
    <location>
        <begin position="304"/>
        <end position="347"/>
    </location>
</feature>
<dbReference type="Pfam" id="PF21021">
    <property type="entry name" value="FAF1"/>
    <property type="match status" value="1"/>
</dbReference>
<dbReference type="PANTHER" id="PTHR23322">
    <property type="entry name" value="FAS-ASSOCIATED PROTEIN"/>
    <property type="match status" value="1"/>
</dbReference>
<evidence type="ECO:0000256" key="3">
    <source>
        <dbReference type="ARBA" id="ARBA00023054"/>
    </source>
</evidence>
<protein>
    <recommendedName>
        <fullName evidence="5">UBX domain-containing protein</fullName>
    </recommendedName>
</protein>
<organism evidence="6">
    <name type="scientific">Menopon gallinae</name>
    <name type="common">poultry shaft louse</name>
    <dbReference type="NCBI Taxonomy" id="328185"/>
    <lineage>
        <taxon>Eukaryota</taxon>
        <taxon>Metazoa</taxon>
        <taxon>Ecdysozoa</taxon>
        <taxon>Arthropoda</taxon>
        <taxon>Hexapoda</taxon>
        <taxon>Insecta</taxon>
        <taxon>Pterygota</taxon>
        <taxon>Neoptera</taxon>
        <taxon>Paraneoptera</taxon>
        <taxon>Psocodea</taxon>
        <taxon>Troctomorpha</taxon>
        <taxon>Phthiraptera</taxon>
        <taxon>Amblycera</taxon>
        <taxon>Menoponidae</taxon>
        <taxon>Menopon</taxon>
    </lineage>
</organism>
<dbReference type="PANTHER" id="PTHR23322:SF1">
    <property type="entry name" value="FAS-ASSOCIATED FACTOR 2"/>
    <property type="match status" value="1"/>
</dbReference>
<dbReference type="AlphaFoldDB" id="A0AAW2I0I1"/>
<evidence type="ECO:0000256" key="4">
    <source>
        <dbReference type="SAM" id="Coils"/>
    </source>
</evidence>
<dbReference type="SUPFAM" id="SSF52833">
    <property type="entry name" value="Thioredoxin-like"/>
    <property type="match status" value="1"/>
</dbReference>
<evidence type="ECO:0000256" key="1">
    <source>
        <dbReference type="ARBA" id="ARBA00004496"/>
    </source>
</evidence>
<sequence>MDDLALGLGGMTSEQTEKVLQFQDLTGIEDVTVCRDVLQRHSWDLEVAVQDQLNIREGRPSMFATNARAPAVVNDHRAQQYFFNRPRDDYGGGIIGIFRYLCHFVFNLFYNTIASTLGLAFRLFRPDPRKSLTNPLGDVLSFISSYEEQYGTVHPVFYQGTYAQAVNDAKQELRFLLIYLHCESNTDSVNFCRDILSNPDVVSYINQHMLFWACSVNTGEGYKVSQTLRESNYPVAVIVLREGRMTVVARMEITVDAIELVRRLRMVIKDNEICLIAARAERMERSFNQTLRAQQDEAYQQSLLADQEKERQRVAERKRLEEMESMRKRLQAEEDQRKEEIRRMKVEYVDRIPQEPAITDPESVQLVIKLPCGARLERRFLKTHSLRDVYNYVFCHPSSPDSFEIATNFPKRSLQCTSQNGEPVKTLEEAGIKRGEVLFVYDLEA</sequence>
<dbReference type="Pfam" id="PF00789">
    <property type="entry name" value="UBX"/>
    <property type="match status" value="1"/>
</dbReference>
<comment type="caution">
    <text evidence="6">The sequence shown here is derived from an EMBL/GenBank/DDBJ whole genome shotgun (WGS) entry which is preliminary data.</text>
</comment>
<dbReference type="CDD" id="cd16120">
    <property type="entry name" value="UBX_UBXN3B"/>
    <property type="match status" value="1"/>
</dbReference>
<dbReference type="GO" id="GO:0005783">
    <property type="term" value="C:endoplasmic reticulum"/>
    <property type="evidence" value="ECO:0007669"/>
    <property type="project" value="TreeGrafter"/>
</dbReference>
<evidence type="ECO:0000259" key="5">
    <source>
        <dbReference type="PROSITE" id="PS50033"/>
    </source>
</evidence>
<keyword evidence="2" id="KW-0963">Cytoplasm</keyword>
<dbReference type="InterPro" id="IPR006577">
    <property type="entry name" value="UAS"/>
</dbReference>
<dbReference type="SMART" id="SM00594">
    <property type="entry name" value="UAS"/>
    <property type="match status" value="1"/>
</dbReference>
<evidence type="ECO:0000256" key="2">
    <source>
        <dbReference type="ARBA" id="ARBA00022490"/>
    </source>
</evidence>
<dbReference type="CDD" id="cd14414">
    <property type="entry name" value="UBA_FAF2"/>
    <property type="match status" value="1"/>
</dbReference>
<gene>
    <name evidence="6" type="ORF">PYX00_003230</name>
</gene>
<feature type="domain" description="UBX" evidence="5">
    <location>
        <begin position="359"/>
        <end position="440"/>
    </location>
</feature>
<dbReference type="InterPro" id="IPR050730">
    <property type="entry name" value="UBX_domain-protein"/>
</dbReference>
<dbReference type="Gene3D" id="3.40.30.10">
    <property type="entry name" value="Glutaredoxin"/>
    <property type="match status" value="1"/>
</dbReference>
<dbReference type="InterPro" id="IPR029071">
    <property type="entry name" value="Ubiquitin-like_domsf"/>
</dbReference>
<dbReference type="Gene3D" id="3.10.20.90">
    <property type="entry name" value="Phosphatidylinositol 3-kinase Catalytic Subunit, Chain A, domain 1"/>
    <property type="match status" value="1"/>
</dbReference>
<dbReference type="EMBL" id="JARGDH010000002">
    <property type="protein sequence ID" value="KAL0275366.1"/>
    <property type="molecule type" value="Genomic_DNA"/>
</dbReference>
<dbReference type="InterPro" id="IPR054109">
    <property type="entry name" value="UBA_8"/>
</dbReference>
<dbReference type="InterPro" id="IPR036249">
    <property type="entry name" value="Thioredoxin-like_sf"/>
</dbReference>
<proteinExistence type="predicted"/>